<keyword evidence="3" id="KW-1185">Reference proteome</keyword>
<feature type="region of interest" description="Disordered" evidence="1">
    <location>
        <begin position="110"/>
        <end position="130"/>
    </location>
</feature>
<accession>A0ABU5HAW3</accession>
<comment type="caution">
    <text evidence="2">The sequence shown here is derived from an EMBL/GenBank/DDBJ whole genome shotgun (WGS) entry which is preliminary data.</text>
</comment>
<dbReference type="Proteomes" id="UP001291309">
    <property type="component" value="Unassembled WGS sequence"/>
</dbReference>
<reference evidence="2 3" key="1">
    <citation type="submission" date="2023-12" db="EMBL/GenBank/DDBJ databases">
        <title>the genome sequence of Hyalangium sp. s54d21.</title>
        <authorList>
            <person name="Zhang X."/>
        </authorList>
    </citation>
    <scope>NUCLEOTIDE SEQUENCE [LARGE SCALE GENOMIC DNA]</scope>
    <source>
        <strain evidence="3">s54d21</strain>
    </source>
</reference>
<evidence type="ECO:0000313" key="3">
    <source>
        <dbReference type="Proteomes" id="UP001291309"/>
    </source>
</evidence>
<evidence type="ECO:0000313" key="2">
    <source>
        <dbReference type="EMBL" id="MDY7230615.1"/>
    </source>
</evidence>
<evidence type="ECO:0000256" key="1">
    <source>
        <dbReference type="SAM" id="MobiDB-lite"/>
    </source>
</evidence>
<feature type="region of interest" description="Disordered" evidence="1">
    <location>
        <begin position="1"/>
        <end position="88"/>
    </location>
</feature>
<proteinExistence type="predicted"/>
<dbReference type="EMBL" id="JAXIVS010000011">
    <property type="protein sequence ID" value="MDY7230615.1"/>
    <property type="molecule type" value="Genomic_DNA"/>
</dbReference>
<name>A0ABU5HAW3_9BACT</name>
<protein>
    <submittedName>
        <fullName evidence="2">Uncharacterized protein</fullName>
    </submittedName>
</protein>
<gene>
    <name evidence="2" type="ORF">SYV04_29740</name>
</gene>
<sequence length="130" mass="14780">MSDGGALDAHHGPSATSPTSDASGVDGRHDEPQHREPRHREPQHREPQHREPQHREPQHYEARVDAGGLDTRHEPPAPRDARRRVRPTRRRWLPSWRARHGAKLELFDARTTGPSWGRDDGSALPFAPPF</sequence>
<organism evidence="2 3">
    <name type="scientific">Hyalangium rubrum</name>
    <dbReference type="NCBI Taxonomy" id="3103134"/>
    <lineage>
        <taxon>Bacteria</taxon>
        <taxon>Pseudomonadati</taxon>
        <taxon>Myxococcota</taxon>
        <taxon>Myxococcia</taxon>
        <taxon>Myxococcales</taxon>
        <taxon>Cystobacterineae</taxon>
        <taxon>Archangiaceae</taxon>
        <taxon>Hyalangium</taxon>
    </lineage>
</organism>
<feature type="compositionally biased region" description="Basic and acidic residues" evidence="1">
    <location>
        <begin position="26"/>
        <end position="80"/>
    </location>
</feature>
<dbReference type="RefSeq" id="WP_321549332.1">
    <property type="nucleotide sequence ID" value="NZ_JAXIVS010000011.1"/>
</dbReference>